<feature type="domain" description="SsuA/THI5-like" evidence="2">
    <location>
        <begin position="90"/>
        <end position="269"/>
    </location>
</feature>
<gene>
    <name evidence="3" type="ORF">ETU37_08960</name>
</gene>
<dbReference type="Proteomes" id="UP000291189">
    <property type="component" value="Unassembled WGS sequence"/>
</dbReference>
<sequence length="355" mass="37948">MPYDRQVRRRLLATAALALVPLLGACAAQQSTSIEQLSSEPVPTEVPDGTKLVFADQNEEVQTLMKASGEGDALAGDTEFANFIGGPEILEAIRADAVDVAYVGDTPPIQAQAAGELVPIVAAVHSSAPDYQFAVRPGLEVNSLEELEGKKIAYAEGTGRQPMVLRALAKAGLSKDDVELVPLDASDFPDAIRNGQVDVAPLNEPHFTRYLGTEGASAVPEEELEGLTNGLHYVYARGDSLADPAKAAAIRDFVQHFVAAYQWSLDNPEDWVQAYHVDAQQLSKEEGLSVVEAQGEVTFPPLDDALIARQQDTIDTIHDAGELPEELDAKDEFATQFDEAVAEAVEEAGASRGSQ</sequence>
<dbReference type="PANTHER" id="PTHR30024:SF48">
    <property type="entry name" value="ABC TRANSPORTER SUBSTRATE-BINDING PROTEIN"/>
    <property type="match status" value="1"/>
</dbReference>
<proteinExistence type="predicted"/>
<comment type="caution">
    <text evidence="3">The sequence shown here is derived from an EMBL/GenBank/DDBJ whole genome shotgun (WGS) entry which is preliminary data.</text>
</comment>
<dbReference type="Pfam" id="PF09084">
    <property type="entry name" value="NMT1"/>
    <property type="match status" value="1"/>
</dbReference>
<dbReference type="RefSeq" id="WP_129986864.1">
    <property type="nucleotide sequence ID" value="NZ_SDPU01000020.1"/>
</dbReference>
<feature type="signal peptide" evidence="1">
    <location>
        <begin position="1"/>
        <end position="27"/>
    </location>
</feature>
<feature type="chain" id="PRO_5020700638" evidence="1">
    <location>
        <begin position="28"/>
        <end position="355"/>
    </location>
</feature>
<evidence type="ECO:0000313" key="3">
    <source>
        <dbReference type="EMBL" id="RYU13045.1"/>
    </source>
</evidence>
<dbReference type="Gene3D" id="3.40.190.10">
    <property type="entry name" value="Periplasmic binding protein-like II"/>
    <property type="match status" value="2"/>
</dbReference>
<dbReference type="PROSITE" id="PS51257">
    <property type="entry name" value="PROKAR_LIPOPROTEIN"/>
    <property type="match status" value="1"/>
</dbReference>
<reference evidence="3 4" key="1">
    <citation type="submission" date="2019-01" db="EMBL/GenBank/DDBJ databases">
        <title>Nocardioides guangzhouensis sp. nov., an actinobacterium isolated from soil.</title>
        <authorList>
            <person name="Fu Y."/>
            <person name="Cai Y."/>
            <person name="Lin Z."/>
            <person name="Chen P."/>
        </authorList>
    </citation>
    <scope>NUCLEOTIDE SEQUENCE [LARGE SCALE GENOMIC DNA]</scope>
    <source>
        <strain evidence="3 4">NBRC 105384</strain>
    </source>
</reference>
<evidence type="ECO:0000313" key="4">
    <source>
        <dbReference type="Proteomes" id="UP000291189"/>
    </source>
</evidence>
<evidence type="ECO:0000259" key="2">
    <source>
        <dbReference type="Pfam" id="PF09084"/>
    </source>
</evidence>
<organism evidence="3 4">
    <name type="scientific">Nocardioides iriomotensis</name>
    <dbReference type="NCBI Taxonomy" id="715784"/>
    <lineage>
        <taxon>Bacteria</taxon>
        <taxon>Bacillati</taxon>
        <taxon>Actinomycetota</taxon>
        <taxon>Actinomycetes</taxon>
        <taxon>Propionibacteriales</taxon>
        <taxon>Nocardioidaceae</taxon>
        <taxon>Nocardioides</taxon>
    </lineage>
</organism>
<protein>
    <submittedName>
        <fullName evidence="3">ABC transporter substrate-binding protein</fullName>
    </submittedName>
</protein>
<dbReference type="OrthoDB" id="506623at2"/>
<keyword evidence="4" id="KW-1185">Reference proteome</keyword>
<accession>A0A4Q5J646</accession>
<dbReference type="AlphaFoldDB" id="A0A4Q5J646"/>
<name>A0A4Q5J646_9ACTN</name>
<keyword evidence="1" id="KW-0732">Signal</keyword>
<dbReference type="EMBL" id="SDPU01000020">
    <property type="protein sequence ID" value="RYU13045.1"/>
    <property type="molecule type" value="Genomic_DNA"/>
</dbReference>
<dbReference type="InterPro" id="IPR015168">
    <property type="entry name" value="SsuA/THI5"/>
</dbReference>
<dbReference type="PANTHER" id="PTHR30024">
    <property type="entry name" value="ALIPHATIC SULFONATES-BINDING PROTEIN-RELATED"/>
    <property type="match status" value="1"/>
</dbReference>
<evidence type="ECO:0000256" key="1">
    <source>
        <dbReference type="SAM" id="SignalP"/>
    </source>
</evidence>
<dbReference type="SUPFAM" id="SSF53850">
    <property type="entry name" value="Periplasmic binding protein-like II"/>
    <property type="match status" value="1"/>
</dbReference>